<dbReference type="InterPro" id="IPR029056">
    <property type="entry name" value="Ribokinase-like"/>
</dbReference>
<dbReference type="Pfam" id="PF00294">
    <property type="entry name" value="PfkB"/>
    <property type="match status" value="1"/>
</dbReference>
<dbReference type="PANTHER" id="PTHR47098">
    <property type="entry name" value="PROTEIN MAK32"/>
    <property type="match status" value="1"/>
</dbReference>
<keyword evidence="2" id="KW-0418">Kinase</keyword>
<keyword evidence="3" id="KW-1185">Reference proteome</keyword>
<keyword evidence="2" id="KW-0808">Transferase</keyword>
<sequence length="323" mass="35602">MFIIDEFSYLDEEGNPTGQMSSPQIGGGGTYAAVGARIWLEEDQIGMVVDRGHDWPSYVQKDLETYGAGMWMFRNQPESKTARALNSYMGEHRSFDYLTPRIRISPRDFKDTPLEGARYLHFVCSPKRVKEMMAEVREVPGWDPITIYEPIPDRCIPEELDALSQVLPDIHVLSPNAVEVLTLLSMALLPTKEKIEAAAQRLIDIGVGPNGQGAVIIRSGELGAYVLTRSRGGRWIDAFWSPEEADKIVDVTGAGNSFLGGLAAGLTQTGGDVYKATLYGTVSASYTIEQLGLPTLSRAVDGSALWNDTDPHSRLQQLEEKYS</sequence>
<dbReference type="GO" id="GO:0016301">
    <property type="term" value="F:kinase activity"/>
    <property type="evidence" value="ECO:0007669"/>
    <property type="project" value="UniProtKB-KW"/>
</dbReference>
<dbReference type="Proteomes" id="UP000054007">
    <property type="component" value="Unassembled WGS sequence"/>
</dbReference>
<dbReference type="AlphaFoldDB" id="A0A0D7BAW4"/>
<organism evidence="2 3">
    <name type="scientific">Cylindrobasidium torrendii FP15055 ss-10</name>
    <dbReference type="NCBI Taxonomy" id="1314674"/>
    <lineage>
        <taxon>Eukaryota</taxon>
        <taxon>Fungi</taxon>
        <taxon>Dikarya</taxon>
        <taxon>Basidiomycota</taxon>
        <taxon>Agaricomycotina</taxon>
        <taxon>Agaricomycetes</taxon>
        <taxon>Agaricomycetidae</taxon>
        <taxon>Agaricales</taxon>
        <taxon>Marasmiineae</taxon>
        <taxon>Physalacriaceae</taxon>
        <taxon>Cylindrobasidium</taxon>
    </lineage>
</organism>
<evidence type="ECO:0000313" key="3">
    <source>
        <dbReference type="Proteomes" id="UP000054007"/>
    </source>
</evidence>
<dbReference type="InterPro" id="IPR011611">
    <property type="entry name" value="PfkB_dom"/>
</dbReference>
<dbReference type="Gene3D" id="3.40.1190.20">
    <property type="match status" value="1"/>
</dbReference>
<reference evidence="2 3" key="1">
    <citation type="journal article" date="2015" name="Fungal Genet. Biol.">
        <title>Evolution of novel wood decay mechanisms in Agaricales revealed by the genome sequences of Fistulina hepatica and Cylindrobasidium torrendii.</title>
        <authorList>
            <person name="Floudas D."/>
            <person name="Held B.W."/>
            <person name="Riley R."/>
            <person name="Nagy L.G."/>
            <person name="Koehler G."/>
            <person name="Ransdell A.S."/>
            <person name="Younus H."/>
            <person name="Chow J."/>
            <person name="Chiniquy J."/>
            <person name="Lipzen A."/>
            <person name="Tritt A."/>
            <person name="Sun H."/>
            <person name="Haridas S."/>
            <person name="LaButti K."/>
            <person name="Ohm R.A."/>
            <person name="Kues U."/>
            <person name="Blanchette R.A."/>
            <person name="Grigoriev I.V."/>
            <person name="Minto R.E."/>
            <person name="Hibbett D.S."/>
        </authorList>
    </citation>
    <scope>NUCLEOTIDE SEQUENCE [LARGE SCALE GENOMIC DNA]</scope>
    <source>
        <strain evidence="2 3">FP15055 ss-10</strain>
    </source>
</reference>
<dbReference type="PANTHER" id="PTHR47098:SF2">
    <property type="entry name" value="PROTEIN MAK32"/>
    <property type="match status" value="1"/>
</dbReference>
<accession>A0A0D7BAW4</accession>
<protein>
    <submittedName>
        <fullName evidence="2">Ribokinase-like protein</fullName>
    </submittedName>
</protein>
<dbReference type="SUPFAM" id="SSF53613">
    <property type="entry name" value="Ribokinase-like"/>
    <property type="match status" value="1"/>
</dbReference>
<evidence type="ECO:0000259" key="1">
    <source>
        <dbReference type="Pfam" id="PF00294"/>
    </source>
</evidence>
<dbReference type="STRING" id="1314674.A0A0D7BAW4"/>
<feature type="domain" description="Carbohydrate kinase PfkB" evidence="1">
    <location>
        <begin position="159"/>
        <end position="292"/>
    </location>
</feature>
<evidence type="ECO:0000313" key="2">
    <source>
        <dbReference type="EMBL" id="KIY67365.1"/>
    </source>
</evidence>
<name>A0A0D7BAW4_9AGAR</name>
<dbReference type="OrthoDB" id="497927at2759"/>
<proteinExistence type="predicted"/>
<dbReference type="EMBL" id="KN880528">
    <property type="protein sequence ID" value="KIY67365.1"/>
    <property type="molecule type" value="Genomic_DNA"/>
</dbReference>
<gene>
    <name evidence="2" type="ORF">CYLTODRAFT_422623</name>
</gene>